<reference evidence="2 3" key="1">
    <citation type="submission" date="2022-02" db="EMBL/GenBank/DDBJ databases">
        <authorList>
            <person name="Min J."/>
        </authorList>
    </citation>
    <scope>NUCLEOTIDE SEQUENCE [LARGE SCALE GENOMIC DNA]</scope>
    <source>
        <strain evidence="2 3">GR10-1</strain>
    </source>
</reference>
<name>A0ABS9SMH4_9BACT</name>
<dbReference type="EMBL" id="JAKWBL010000004">
    <property type="protein sequence ID" value="MCH5599567.1"/>
    <property type="molecule type" value="Genomic_DNA"/>
</dbReference>
<evidence type="ECO:0000313" key="2">
    <source>
        <dbReference type="EMBL" id="MCH5599567.1"/>
    </source>
</evidence>
<comment type="caution">
    <text evidence="2">The sequence shown here is derived from an EMBL/GenBank/DDBJ whole genome shotgun (WGS) entry which is preliminary data.</text>
</comment>
<dbReference type="PROSITE" id="PS50943">
    <property type="entry name" value="HTH_CROC1"/>
    <property type="match status" value="1"/>
</dbReference>
<dbReference type="Pfam" id="PF01381">
    <property type="entry name" value="HTH_3"/>
    <property type="match status" value="1"/>
</dbReference>
<dbReference type="InterPro" id="IPR001387">
    <property type="entry name" value="Cro/C1-type_HTH"/>
</dbReference>
<dbReference type="RefSeq" id="WP_240831609.1">
    <property type="nucleotide sequence ID" value="NZ_JAKWBL010000004.1"/>
</dbReference>
<protein>
    <submittedName>
        <fullName evidence="2">Helix-turn-helix domain-containing protein</fullName>
    </submittedName>
</protein>
<accession>A0ABS9SMH4</accession>
<dbReference type="Proteomes" id="UP001202248">
    <property type="component" value="Unassembled WGS sequence"/>
</dbReference>
<dbReference type="SUPFAM" id="SSF47413">
    <property type="entry name" value="lambda repressor-like DNA-binding domains"/>
    <property type="match status" value="1"/>
</dbReference>
<dbReference type="SMART" id="SM00530">
    <property type="entry name" value="HTH_XRE"/>
    <property type="match status" value="1"/>
</dbReference>
<dbReference type="InterPro" id="IPR010982">
    <property type="entry name" value="Lambda_DNA-bd_dom_sf"/>
</dbReference>
<keyword evidence="3" id="KW-1185">Reference proteome</keyword>
<evidence type="ECO:0000313" key="3">
    <source>
        <dbReference type="Proteomes" id="UP001202248"/>
    </source>
</evidence>
<dbReference type="Gene3D" id="1.10.260.40">
    <property type="entry name" value="lambda repressor-like DNA-binding domains"/>
    <property type="match status" value="1"/>
</dbReference>
<evidence type="ECO:0000259" key="1">
    <source>
        <dbReference type="PROSITE" id="PS50943"/>
    </source>
</evidence>
<organism evidence="2 3">
    <name type="scientific">Niabella ginsengisoli</name>
    <dbReference type="NCBI Taxonomy" id="522298"/>
    <lineage>
        <taxon>Bacteria</taxon>
        <taxon>Pseudomonadati</taxon>
        <taxon>Bacteroidota</taxon>
        <taxon>Chitinophagia</taxon>
        <taxon>Chitinophagales</taxon>
        <taxon>Chitinophagaceae</taxon>
        <taxon>Niabella</taxon>
    </lineage>
</organism>
<sequence>MIKDNKQYKAISRRIEELLKIVSDRTPNSDSNLIELDLLSQWMEAYEEVHFPVTPPSLAEVMKLRMYEKELSQTTLSKKLGISSSRVSEYLSGKSEPTLKIARKISRELNIEPGIVLGL</sequence>
<dbReference type="CDD" id="cd00093">
    <property type="entry name" value="HTH_XRE"/>
    <property type="match status" value="1"/>
</dbReference>
<proteinExistence type="predicted"/>
<feature type="domain" description="HTH cro/C1-type" evidence="1">
    <location>
        <begin position="68"/>
        <end position="116"/>
    </location>
</feature>
<gene>
    <name evidence="2" type="ORF">MKP09_17475</name>
</gene>